<dbReference type="Pfam" id="PF01583">
    <property type="entry name" value="APS_kinase"/>
    <property type="match status" value="1"/>
</dbReference>
<dbReference type="GO" id="GO:0016301">
    <property type="term" value="F:kinase activity"/>
    <property type="evidence" value="ECO:0007669"/>
    <property type="project" value="UniProtKB-KW"/>
</dbReference>
<keyword evidence="6 7" id="KW-0418">Kinase</keyword>
<evidence type="ECO:0000256" key="7">
    <source>
        <dbReference type="RuleBase" id="RU004347"/>
    </source>
</evidence>
<comment type="function">
    <text evidence="6 7">Catalyzes the synthesis of activated sulfate.</text>
</comment>
<dbReference type="HAMAP" id="MF_00065">
    <property type="entry name" value="Adenylyl_sulf_kinase"/>
    <property type="match status" value="1"/>
</dbReference>
<evidence type="ECO:0000256" key="1">
    <source>
        <dbReference type="ARBA" id="ARBA00001823"/>
    </source>
</evidence>
<comment type="caution">
    <text evidence="6">Lacks conserved residue(s) required for the propagation of feature annotation.</text>
</comment>
<evidence type="ECO:0000256" key="4">
    <source>
        <dbReference type="ARBA" id="ARBA00022741"/>
    </source>
</evidence>
<dbReference type="NCBIfam" id="NF003013">
    <property type="entry name" value="PRK03846.1"/>
    <property type="match status" value="1"/>
</dbReference>
<evidence type="ECO:0000256" key="3">
    <source>
        <dbReference type="ARBA" id="ARBA00022679"/>
    </source>
</evidence>
<comment type="catalytic activity">
    <reaction evidence="1 6 7">
        <text>adenosine 5'-phosphosulfate + ATP = 3'-phosphoadenylyl sulfate + ADP + H(+)</text>
        <dbReference type="Rhea" id="RHEA:24152"/>
        <dbReference type="ChEBI" id="CHEBI:15378"/>
        <dbReference type="ChEBI" id="CHEBI:30616"/>
        <dbReference type="ChEBI" id="CHEBI:58243"/>
        <dbReference type="ChEBI" id="CHEBI:58339"/>
        <dbReference type="ChEBI" id="CHEBI:456216"/>
        <dbReference type="EC" id="2.7.1.25"/>
    </reaction>
</comment>
<comment type="pathway">
    <text evidence="6 7">Sulfur metabolism; hydrogen sulfide biosynthesis; sulfite from sulfate: step 2/3.</text>
</comment>
<gene>
    <name evidence="6 9" type="primary">cysC</name>
    <name evidence="9" type="ORF">HAHE_21980</name>
</gene>
<dbReference type="PANTHER" id="PTHR42700:SF1">
    <property type="entry name" value="SULFATE ADENYLYLTRANSFERASE"/>
    <property type="match status" value="1"/>
</dbReference>
<evidence type="ECO:0000313" key="9">
    <source>
        <dbReference type="EMBL" id="BCX48290.1"/>
    </source>
</evidence>
<feature type="domain" description="APS kinase" evidence="8">
    <location>
        <begin position="30"/>
        <end position="179"/>
    </location>
</feature>
<name>A0ABN6HA01_9BACT</name>
<comment type="similarity">
    <text evidence="6 7">Belongs to the APS kinase family.</text>
</comment>
<dbReference type="Proteomes" id="UP001374893">
    <property type="component" value="Chromosome"/>
</dbReference>
<keyword evidence="10" id="KW-1185">Reference proteome</keyword>
<evidence type="ECO:0000259" key="8">
    <source>
        <dbReference type="Pfam" id="PF01583"/>
    </source>
</evidence>
<dbReference type="CDD" id="cd02027">
    <property type="entry name" value="APSK"/>
    <property type="match status" value="1"/>
</dbReference>
<evidence type="ECO:0000256" key="2">
    <source>
        <dbReference type="ARBA" id="ARBA00012121"/>
    </source>
</evidence>
<evidence type="ECO:0000313" key="10">
    <source>
        <dbReference type="Proteomes" id="UP001374893"/>
    </source>
</evidence>
<protein>
    <recommendedName>
        <fullName evidence="2 6">Adenylyl-sulfate kinase</fullName>
        <ecNumber evidence="2 6">2.7.1.25</ecNumber>
    </recommendedName>
    <alternativeName>
        <fullName evidence="6">APS kinase</fullName>
    </alternativeName>
    <alternativeName>
        <fullName evidence="6">ATP adenosine-5'-phosphosulfate 3'-phosphotransferase</fullName>
    </alternativeName>
    <alternativeName>
        <fullName evidence="6">Adenosine-5'-phosphosulfate kinase</fullName>
    </alternativeName>
</protein>
<keyword evidence="3 6" id="KW-0808">Transferase</keyword>
<dbReference type="PANTHER" id="PTHR42700">
    <property type="entry name" value="SULFATE ADENYLYLTRANSFERASE"/>
    <property type="match status" value="1"/>
</dbReference>
<keyword evidence="6" id="KW-0597">Phosphoprotein</keyword>
<feature type="binding site" evidence="6">
    <location>
        <begin position="38"/>
        <end position="45"/>
    </location>
    <ligand>
        <name>ATP</name>
        <dbReference type="ChEBI" id="CHEBI:30616"/>
    </ligand>
</feature>
<dbReference type="NCBIfam" id="TIGR00455">
    <property type="entry name" value="apsK"/>
    <property type="match status" value="1"/>
</dbReference>
<dbReference type="InterPro" id="IPR059117">
    <property type="entry name" value="APS_kinase_dom"/>
</dbReference>
<dbReference type="InterPro" id="IPR002891">
    <property type="entry name" value="APS"/>
</dbReference>
<evidence type="ECO:0000256" key="6">
    <source>
        <dbReference type="HAMAP-Rule" id="MF_00065"/>
    </source>
</evidence>
<dbReference type="InterPro" id="IPR050512">
    <property type="entry name" value="Sulf_AdTrans/APS_kinase"/>
</dbReference>
<dbReference type="Gene3D" id="3.40.50.300">
    <property type="entry name" value="P-loop containing nucleotide triphosphate hydrolases"/>
    <property type="match status" value="1"/>
</dbReference>
<dbReference type="RefSeq" id="WP_338684404.1">
    <property type="nucleotide sequence ID" value="NZ_AP024702.1"/>
</dbReference>
<evidence type="ECO:0000256" key="5">
    <source>
        <dbReference type="ARBA" id="ARBA00022840"/>
    </source>
</evidence>
<dbReference type="InterPro" id="IPR027417">
    <property type="entry name" value="P-loop_NTPase"/>
</dbReference>
<dbReference type="EC" id="2.7.1.25" evidence="2 6"/>
<accession>A0ABN6HA01</accession>
<dbReference type="SUPFAM" id="SSF52540">
    <property type="entry name" value="P-loop containing nucleoside triphosphate hydrolases"/>
    <property type="match status" value="1"/>
</dbReference>
<keyword evidence="5 6" id="KW-0067">ATP-binding</keyword>
<dbReference type="EMBL" id="AP024702">
    <property type="protein sequence ID" value="BCX48290.1"/>
    <property type="molecule type" value="Genomic_DNA"/>
</dbReference>
<reference evidence="9 10" key="1">
    <citation type="submission" date="2021-06" db="EMBL/GenBank/DDBJ databases">
        <title>Complete genome of Haloferula helveola possessing various polysaccharide degrading enzymes.</title>
        <authorList>
            <person name="Takami H."/>
            <person name="Huang C."/>
            <person name="Hamasaki K."/>
        </authorList>
    </citation>
    <scope>NUCLEOTIDE SEQUENCE [LARGE SCALE GENOMIC DNA]</scope>
    <source>
        <strain evidence="9 10">CN-1</strain>
    </source>
</reference>
<sequence length="203" mass="22263">MTPTTLSMTTHIHPHATLPRHAKEVLLQQKGCVLWFCGLSGSGKSTIAGALEQVLHDKGRFVVRLDGDNLRTGLNNNLGFSDEDRLENVRRTAELAKVLASNGVIVLCSLITPRGVLRDLARGILGRDFSEVYVKANYATCEARDPKGLYAKAANGEVKQFTGRDSAFEEPQEPDLVLDTEQLSVEDSVFEVLEYLRAKAIAP</sequence>
<keyword evidence="4 6" id="KW-0547">Nucleotide-binding</keyword>
<proteinExistence type="inferred from homology"/>
<organism evidence="9 10">
    <name type="scientific">Haloferula helveola</name>
    <dbReference type="NCBI Taxonomy" id="490095"/>
    <lineage>
        <taxon>Bacteria</taxon>
        <taxon>Pseudomonadati</taxon>
        <taxon>Verrucomicrobiota</taxon>
        <taxon>Verrucomicrobiia</taxon>
        <taxon>Verrucomicrobiales</taxon>
        <taxon>Verrucomicrobiaceae</taxon>
        <taxon>Haloferula</taxon>
    </lineage>
</organism>